<feature type="repeat" description="TPR" evidence="1">
    <location>
        <begin position="313"/>
        <end position="346"/>
    </location>
</feature>
<evidence type="ECO:0000313" key="3">
    <source>
        <dbReference type="Proteomes" id="UP001153620"/>
    </source>
</evidence>
<gene>
    <name evidence="2" type="ORF">CHIRRI_LOCUS766</name>
</gene>
<keyword evidence="3" id="KW-1185">Reference proteome</keyword>
<reference evidence="2" key="2">
    <citation type="submission" date="2022-10" db="EMBL/GenBank/DDBJ databases">
        <authorList>
            <consortium name="ENA_rothamsted_submissions"/>
            <consortium name="culmorum"/>
            <person name="King R."/>
        </authorList>
    </citation>
    <scope>NUCLEOTIDE SEQUENCE</scope>
</reference>
<dbReference type="InterPro" id="IPR019734">
    <property type="entry name" value="TPR_rpt"/>
</dbReference>
<proteinExistence type="predicted"/>
<keyword evidence="1" id="KW-0802">TPR repeat</keyword>
<dbReference type="PROSITE" id="PS50005">
    <property type="entry name" value="TPR"/>
    <property type="match status" value="2"/>
</dbReference>
<dbReference type="EMBL" id="OU895877">
    <property type="protein sequence ID" value="CAG9797778.1"/>
    <property type="molecule type" value="Genomic_DNA"/>
</dbReference>
<protein>
    <recommendedName>
        <fullName evidence="4">Trafficking protein particle complex subunit 12</fullName>
    </recommendedName>
</protein>
<accession>A0A9N9RK69</accession>
<name>A0A9N9RK69_9DIPT</name>
<dbReference type="OrthoDB" id="428342at2759"/>
<reference evidence="2" key="1">
    <citation type="submission" date="2022-01" db="EMBL/GenBank/DDBJ databases">
        <authorList>
            <person name="King R."/>
        </authorList>
    </citation>
    <scope>NUCLEOTIDE SEQUENCE</scope>
</reference>
<dbReference type="InterPro" id="IPR011990">
    <property type="entry name" value="TPR-like_helical_dom_sf"/>
</dbReference>
<dbReference type="SUPFAM" id="SSF48452">
    <property type="entry name" value="TPR-like"/>
    <property type="match status" value="1"/>
</dbReference>
<dbReference type="Pfam" id="PF13432">
    <property type="entry name" value="TPR_16"/>
    <property type="match status" value="1"/>
</dbReference>
<dbReference type="AlphaFoldDB" id="A0A9N9RK69"/>
<sequence length="429" mass="49451">MENSNLQKYFDLDSQNSDIFDQFKDLPGITPEVRDMWVLPENNQKTTTPAVSIELFSDPIASAIQTNCPAEIEKRKKHENSENLTIDDNGIRALIKDNCYRSALSLTSRLLSNYGQGLKSGQEIKHSKHSLQLWYTRIYLLIKINELEIARKESEAFGQLNNADMFYEFTEEQAYKSKKGSLPNFAFRLLLSYELPFKLNRSREALQNLVTILANTRKIHKFFRDLNKLTEAEFWKEREIRVLCSIINCATHLKNFDLINQIFDNLLLLPDLKEDFKFELYSAWGRIHLQCGDISTAEKKFNTIPSVNPKHELIALVNKGLLAVAQNDYNEAHNLFQQAHELDKNNVMILNNLAVCFLYNGKMHEAIAIYESAIKNDPRNNLHPTTLLNCATLYELQSNESKKKKIDLLKIVSANRADLEMNIDACLKL</sequence>
<dbReference type="SMART" id="SM00028">
    <property type="entry name" value="TPR"/>
    <property type="match status" value="3"/>
</dbReference>
<dbReference type="Gene3D" id="1.25.40.10">
    <property type="entry name" value="Tetratricopeptide repeat domain"/>
    <property type="match status" value="1"/>
</dbReference>
<evidence type="ECO:0008006" key="4">
    <source>
        <dbReference type="Google" id="ProtNLM"/>
    </source>
</evidence>
<dbReference type="PANTHER" id="PTHR21581:SF6">
    <property type="entry name" value="TRAFFICKING PROTEIN PARTICLE COMPLEX SUBUNIT 12"/>
    <property type="match status" value="1"/>
</dbReference>
<dbReference type="PANTHER" id="PTHR21581">
    <property type="entry name" value="D-ALANYL-D-ALANINE CARBOXYPEPTIDASE"/>
    <property type="match status" value="1"/>
</dbReference>
<dbReference type="GO" id="GO:0005794">
    <property type="term" value="C:Golgi apparatus"/>
    <property type="evidence" value="ECO:0007669"/>
    <property type="project" value="TreeGrafter"/>
</dbReference>
<feature type="repeat" description="TPR" evidence="1">
    <location>
        <begin position="347"/>
        <end position="380"/>
    </location>
</feature>
<dbReference type="Proteomes" id="UP001153620">
    <property type="component" value="Chromosome 1"/>
</dbReference>
<evidence type="ECO:0000313" key="2">
    <source>
        <dbReference type="EMBL" id="CAG9797778.1"/>
    </source>
</evidence>
<dbReference type="GO" id="GO:0030008">
    <property type="term" value="C:TRAPP complex"/>
    <property type="evidence" value="ECO:0007669"/>
    <property type="project" value="TreeGrafter"/>
</dbReference>
<organism evidence="2 3">
    <name type="scientific">Chironomus riparius</name>
    <dbReference type="NCBI Taxonomy" id="315576"/>
    <lineage>
        <taxon>Eukaryota</taxon>
        <taxon>Metazoa</taxon>
        <taxon>Ecdysozoa</taxon>
        <taxon>Arthropoda</taxon>
        <taxon>Hexapoda</taxon>
        <taxon>Insecta</taxon>
        <taxon>Pterygota</taxon>
        <taxon>Neoptera</taxon>
        <taxon>Endopterygota</taxon>
        <taxon>Diptera</taxon>
        <taxon>Nematocera</taxon>
        <taxon>Chironomoidea</taxon>
        <taxon>Chironomidae</taxon>
        <taxon>Chironominae</taxon>
        <taxon>Chironomus</taxon>
    </lineage>
</organism>
<evidence type="ECO:0000256" key="1">
    <source>
        <dbReference type="PROSITE-ProRule" id="PRU00339"/>
    </source>
</evidence>